<reference evidence="1 2" key="1">
    <citation type="journal article" date="2014" name="Int. J. Syst. Evol. Microbiol.">
        <title>Complete genome sequence of Corynebacterium casei LMG S-19264T (=DSM 44701T), isolated from a smear-ripened cheese.</title>
        <authorList>
            <consortium name="US DOE Joint Genome Institute (JGI-PGF)"/>
            <person name="Walter F."/>
            <person name="Albersmeier A."/>
            <person name="Kalinowski J."/>
            <person name="Ruckert C."/>
        </authorList>
    </citation>
    <scope>NUCLEOTIDE SEQUENCE [LARGE SCALE GENOMIC DNA]</scope>
    <source>
        <strain evidence="1 2">CGMCC 4.7111</strain>
    </source>
</reference>
<dbReference type="Proteomes" id="UP000600365">
    <property type="component" value="Unassembled WGS sequence"/>
</dbReference>
<gene>
    <name evidence="1" type="ORF">GCM10011579_067070</name>
</gene>
<name>A0A917YBP1_9ACTN</name>
<dbReference type="AlphaFoldDB" id="A0A917YBP1"/>
<organism evidence="1 2">
    <name type="scientific">Streptomyces albiflavescens</name>
    <dbReference type="NCBI Taxonomy" id="1623582"/>
    <lineage>
        <taxon>Bacteria</taxon>
        <taxon>Bacillati</taxon>
        <taxon>Actinomycetota</taxon>
        <taxon>Actinomycetes</taxon>
        <taxon>Kitasatosporales</taxon>
        <taxon>Streptomycetaceae</taxon>
        <taxon>Streptomyces</taxon>
    </lineage>
</organism>
<proteinExistence type="predicted"/>
<dbReference type="EMBL" id="BMMM01000014">
    <property type="protein sequence ID" value="GGN80967.1"/>
    <property type="molecule type" value="Genomic_DNA"/>
</dbReference>
<evidence type="ECO:0000313" key="1">
    <source>
        <dbReference type="EMBL" id="GGN80967.1"/>
    </source>
</evidence>
<comment type="caution">
    <text evidence="1">The sequence shown here is derived from an EMBL/GenBank/DDBJ whole genome shotgun (WGS) entry which is preliminary data.</text>
</comment>
<evidence type="ECO:0000313" key="2">
    <source>
        <dbReference type="Proteomes" id="UP000600365"/>
    </source>
</evidence>
<accession>A0A917YBP1</accession>
<protein>
    <submittedName>
        <fullName evidence="1">Uncharacterized protein</fullName>
    </submittedName>
</protein>
<sequence length="232" mass="25739">MTEGITWLAEPKSIDWGGYSVVIAQDLAGDTLAKRVAATKFGRNVQEPRFLGDLTAGQADDVMTGLFGDTHDAIALRYGETGEWAYVVQQGFWYAEFGSQPPVSRGGAHVFRLWYEEENGKPVPPYFAYEHDGRTLCHFNLHLDGSWGSSRVDGDPAVARALEARLTAAGLSLDNPEERWDDRRRTHRACLGAVEEHFNLTLPREQILHGTLPTLMMKANSARCPFCGTKQA</sequence>
<keyword evidence="2" id="KW-1185">Reference proteome</keyword>
<dbReference type="RefSeq" id="WP_189189859.1">
    <property type="nucleotide sequence ID" value="NZ_BMMM01000014.1"/>
</dbReference>